<dbReference type="InterPro" id="IPR036179">
    <property type="entry name" value="Ig-like_dom_sf"/>
</dbReference>
<evidence type="ECO:0000259" key="2">
    <source>
        <dbReference type="Pfam" id="PF08205"/>
    </source>
</evidence>
<accession>A0A7R8D682</accession>
<proteinExistence type="predicted"/>
<dbReference type="Pfam" id="PF08205">
    <property type="entry name" value="C2-set_2"/>
    <property type="match status" value="1"/>
</dbReference>
<keyword evidence="4" id="KW-1185">Reference proteome</keyword>
<dbReference type="Gene3D" id="2.60.40.10">
    <property type="entry name" value="Immunoglobulins"/>
    <property type="match status" value="1"/>
</dbReference>
<feature type="domain" description="CD80-like immunoglobulin C2-set" evidence="2">
    <location>
        <begin position="31"/>
        <end position="100"/>
    </location>
</feature>
<dbReference type="PANTHER" id="PTHR21261">
    <property type="entry name" value="BEAT PROTEIN"/>
    <property type="match status" value="1"/>
</dbReference>
<gene>
    <name evidence="3" type="ORF">LSAA_13791</name>
</gene>
<dbReference type="InterPro" id="IPR013783">
    <property type="entry name" value="Ig-like_fold"/>
</dbReference>
<dbReference type="InterPro" id="IPR013162">
    <property type="entry name" value="CD80_C2-set"/>
</dbReference>
<sequence>MNTGLDNIVFLQSFLQKSKELTLLIALGDLVEINCTSSDSKPAAKLTWFMNGEPIQSNYALPLIKEFDSETGLETSRLGLRFVAEDHHFQHGEMRLTCLAEIEQVWKTHIEGIAGEGGVSSLTNNHLSETRKSIHSGNSLFVRNSQGKCLLSSTSSLILIVLQIYMSFYCSL</sequence>
<organism evidence="3 4">
    <name type="scientific">Lepeophtheirus salmonis</name>
    <name type="common">Salmon louse</name>
    <name type="synonym">Caligus salmonis</name>
    <dbReference type="NCBI Taxonomy" id="72036"/>
    <lineage>
        <taxon>Eukaryota</taxon>
        <taxon>Metazoa</taxon>
        <taxon>Ecdysozoa</taxon>
        <taxon>Arthropoda</taxon>
        <taxon>Crustacea</taxon>
        <taxon>Multicrustacea</taxon>
        <taxon>Hexanauplia</taxon>
        <taxon>Copepoda</taxon>
        <taxon>Siphonostomatoida</taxon>
        <taxon>Caligidae</taxon>
        <taxon>Lepeophtheirus</taxon>
    </lineage>
</organism>
<dbReference type="AlphaFoldDB" id="A0A7R8D682"/>
<reference evidence="3" key="1">
    <citation type="submission" date="2021-02" db="EMBL/GenBank/DDBJ databases">
        <authorList>
            <person name="Bekaert M."/>
        </authorList>
    </citation>
    <scope>NUCLEOTIDE SEQUENCE</scope>
    <source>
        <strain evidence="3">IoA-00</strain>
    </source>
</reference>
<evidence type="ECO:0000313" key="4">
    <source>
        <dbReference type="Proteomes" id="UP000675881"/>
    </source>
</evidence>
<dbReference type="OrthoDB" id="6343941at2759"/>
<evidence type="ECO:0000256" key="1">
    <source>
        <dbReference type="ARBA" id="ARBA00023157"/>
    </source>
</evidence>
<dbReference type="SUPFAM" id="SSF48726">
    <property type="entry name" value="Immunoglobulin"/>
    <property type="match status" value="1"/>
</dbReference>
<name>A0A7R8D682_LEPSM</name>
<protein>
    <submittedName>
        <fullName evidence="3">(salmon louse) hypothetical protein</fullName>
    </submittedName>
</protein>
<keyword evidence="1" id="KW-1015">Disulfide bond</keyword>
<dbReference type="EMBL" id="HG994587">
    <property type="protein sequence ID" value="CAF3013580.1"/>
    <property type="molecule type" value="Genomic_DNA"/>
</dbReference>
<evidence type="ECO:0000313" key="3">
    <source>
        <dbReference type="EMBL" id="CAF3013580.1"/>
    </source>
</evidence>
<dbReference type="PANTHER" id="PTHR21261:SF15">
    <property type="entry name" value="BEATEN PATH IIIA, ISOFORM D-RELATED"/>
    <property type="match status" value="1"/>
</dbReference>
<dbReference type="Proteomes" id="UP000675881">
    <property type="component" value="Chromosome 8"/>
</dbReference>